<dbReference type="Proteomes" id="UP001642540">
    <property type="component" value="Unassembled WGS sequence"/>
</dbReference>
<proteinExistence type="predicted"/>
<name>A0ABP1Q691_9HEXA</name>
<sequence length="111" mass="12047">MHKVPIDCENVFVLRGTQKLMLNGKHSNITAAEGSDEVSPSTKAVRVGRITLLPSAPLILETPSASSEGSDEASSSTSWASLKGRFFEVFRLILISKAAMQVREIRMSTNI</sequence>
<comment type="caution">
    <text evidence="1">The sequence shown here is derived from an EMBL/GenBank/DDBJ whole genome shotgun (WGS) entry which is preliminary data.</text>
</comment>
<gene>
    <name evidence="1" type="ORF">ODALV1_LOCUS6714</name>
</gene>
<evidence type="ECO:0000313" key="2">
    <source>
        <dbReference type="Proteomes" id="UP001642540"/>
    </source>
</evidence>
<protein>
    <submittedName>
        <fullName evidence="1">Uncharacterized protein</fullName>
    </submittedName>
</protein>
<organism evidence="1 2">
    <name type="scientific">Orchesella dallaii</name>
    <dbReference type="NCBI Taxonomy" id="48710"/>
    <lineage>
        <taxon>Eukaryota</taxon>
        <taxon>Metazoa</taxon>
        <taxon>Ecdysozoa</taxon>
        <taxon>Arthropoda</taxon>
        <taxon>Hexapoda</taxon>
        <taxon>Collembola</taxon>
        <taxon>Entomobryomorpha</taxon>
        <taxon>Entomobryoidea</taxon>
        <taxon>Orchesellidae</taxon>
        <taxon>Orchesellinae</taxon>
        <taxon>Orchesella</taxon>
    </lineage>
</organism>
<accession>A0ABP1Q691</accession>
<keyword evidence="2" id="KW-1185">Reference proteome</keyword>
<dbReference type="EMBL" id="CAXLJM020000020">
    <property type="protein sequence ID" value="CAL8087367.1"/>
    <property type="molecule type" value="Genomic_DNA"/>
</dbReference>
<reference evidence="1 2" key="1">
    <citation type="submission" date="2024-08" db="EMBL/GenBank/DDBJ databases">
        <authorList>
            <person name="Cucini C."/>
            <person name="Frati F."/>
        </authorList>
    </citation>
    <scope>NUCLEOTIDE SEQUENCE [LARGE SCALE GENOMIC DNA]</scope>
</reference>
<evidence type="ECO:0000313" key="1">
    <source>
        <dbReference type="EMBL" id="CAL8087367.1"/>
    </source>
</evidence>